<evidence type="ECO:0000313" key="6">
    <source>
        <dbReference type="Proteomes" id="UP000696485"/>
    </source>
</evidence>
<dbReference type="SUPFAM" id="SSF51556">
    <property type="entry name" value="Metallo-dependent hydrolases"/>
    <property type="match status" value="1"/>
</dbReference>
<keyword evidence="3" id="KW-0479">Metal-binding</keyword>
<dbReference type="Gene3D" id="3.20.20.140">
    <property type="entry name" value="Metal-dependent hydrolases"/>
    <property type="match status" value="2"/>
</dbReference>
<dbReference type="EMBL" id="JAAAUY010000314">
    <property type="protein sequence ID" value="KAF9331567.1"/>
    <property type="molecule type" value="Genomic_DNA"/>
</dbReference>
<reference evidence="5" key="1">
    <citation type="journal article" date="2020" name="Fungal Divers.">
        <title>Resolving the Mortierellaceae phylogeny through synthesis of multi-gene phylogenetics and phylogenomics.</title>
        <authorList>
            <person name="Vandepol N."/>
            <person name="Liber J."/>
            <person name="Desiro A."/>
            <person name="Na H."/>
            <person name="Kennedy M."/>
            <person name="Barry K."/>
            <person name="Grigoriev I.V."/>
            <person name="Miller A.N."/>
            <person name="O'Donnell K."/>
            <person name="Stajich J.E."/>
            <person name="Bonito G."/>
        </authorList>
    </citation>
    <scope>NUCLEOTIDE SEQUENCE</scope>
    <source>
        <strain evidence="5">NVP1</strain>
    </source>
</reference>
<evidence type="ECO:0000256" key="3">
    <source>
        <dbReference type="ARBA" id="ARBA00022723"/>
    </source>
</evidence>
<keyword evidence="2" id="KW-0540">Nuclease</keyword>
<dbReference type="GO" id="GO:0046872">
    <property type="term" value="F:metal ion binding"/>
    <property type="evidence" value="ECO:0007669"/>
    <property type="project" value="UniProtKB-KW"/>
</dbReference>
<name>A0A9P5VLN8_9FUNG</name>
<accession>A0A9P5VLN8</accession>
<protein>
    <submittedName>
        <fullName evidence="5">TatD DNase</fullName>
    </submittedName>
</protein>
<dbReference type="GO" id="GO:0005829">
    <property type="term" value="C:cytosol"/>
    <property type="evidence" value="ECO:0007669"/>
    <property type="project" value="TreeGrafter"/>
</dbReference>
<dbReference type="PANTHER" id="PTHR10060">
    <property type="entry name" value="TATD FAMILY DEOXYRIBONUCLEASE"/>
    <property type="match status" value="1"/>
</dbReference>
<keyword evidence="4" id="KW-0378">Hydrolase</keyword>
<gene>
    <name evidence="5" type="primary">TATDN1_1</name>
    <name evidence="5" type="ORF">BG006_005562</name>
</gene>
<comment type="caution">
    <text evidence="5">The sequence shown here is derived from an EMBL/GenBank/DDBJ whole genome shotgun (WGS) entry which is preliminary data.</text>
</comment>
<dbReference type="Pfam" id="PF01026">
    <property type="entry name" value="TatD_DNase"/>
    <property type="match status" value="1"/>
</dbReference>
<dbReference type="PANTHER" id="PTHR10060:SF15">
    <property type="entry name" value="DEOXYRIBONUCLEASE TATDN1"/>
    <property type="match status" value="1"/>
</dbReference>
<organism evidence="5 6">
    <name type="scientific">Podila minutissima</name>
    <dbReference type="NCBI Taxonomy" id="64525"/>
    <lineage>
        <taxon>Eukaryota</taxon>
        <taxon>Fungi</taxon>
        <taxon>Fungi incertae sedis</taxon>
        <taxon>Mucoromycota</taxon>
        <taxon>Mortierellomycotina</taxon>
        <taxon>Mortierellomycetes</taxon>
        <taxon>Mortierellales</taxon>
        <taxon>Mortierellaceae</taxon>
        <taxon>Podila</taxon>
    </lineage>
</organism>
<dbReference type="InterPro" id="IPR032466">
    <property type="entry name" value="Metal_Hydrolase"/>
</dbReference>
<feature type="non-terminal residue" evidence="5">
    <location>
        <position position="1"/>
    </location>
</feature>
<sequence>MSLPKLIDIGINLTDPMFRGVYRGKRLHADDFVQVMQRARSAGVHQMIITAGNLKDCRRAFDLARKDDYDRLFFCPKETQIKYFERQFELAEMTGLPMFLHDRNTGGDFARMIEQHRKRFNMGV</sequence>
<dbReference type="InterPro" id="IPR001130">
    <property type="entry name" value="TatD-like"/>
</dbReference>
<evidence type="ECO:0000313" key="5">
    <source>
        <dbReference type="EMBL" id="KAF9331567.1"/>
    </source>
</evidence>
<dbReference type="InterPro" id="IPR050891">
    <property type="entry name" value="TatD-type_Hydrolase"/>
</dbReference>
<evidence type="ECO:0000256" key="1">
    <source>
        <dbReference type="ARBA" id="ARBA00009275"/>
    </source>
</evidence>
<evidence type="ECO:0000256" key="4">
    <source>
        <dbReference type="ARBA" id="ARBA00022801"/>
    </source>
</evidence>
<comment type="similarity">
    <text evidence="1">Belongs to the metallo-dependent hydrolases superfamily. TatD-type hydrolase family.</text>
</comment>
<keyword evidence="6" id="KW-1185">Reference proteome</keyword>
<proteinExistence type="inferred from homology"/>
<dbReference type="GO" id="GO:0008296">
    <property type="term" value="F:3'-5'-DNA exonuclease activity"/>
    <property type="evidence" value="ECO:0007669"/>
    <property type="project" value="TreeGrafter"/>
</dbReference>
<dbReference type="Proteomes" id="UP000696485">
    <property type="component" value="Unassembled WGS sequence"/>
</dbReference>
<dbReference type="AlphaFoldDB" id="A0A9P5VLN8"/>
<evidence type="ECO:0000256" key="2">
    <source>
        <dbReference type="ARBA" id="ARBA00022722"/>
    </source>
</evidence>